<name>A0A3S9ZYQ8_SALET</name>
<dbReference type="EMBL" id="CP034705">
    <property type="protein sequence ID" value="AZT04367.1"/>
    <property type="molecule type" value="Genomic_DNA"/>
</dbReference>
<evidence type="ECO:0000313" key="3">
    <source>
        <dbReference type="EMBL" id="AZT12708.1"/>
    </source>
</evidence>
<proteinExistence type="predicted"/>
<accession>A0A3S9ZYQ8</accession>
<evidence type="ECO:0000313" key="4">
    <source>
        <dbReference type="EMBL" id="AZT29595.1"/>
    </source>
</evidence>
<dbReference type="AlphaFoldDB" id="A0A3S9ZYQ8"/>
<dbReference type="EMBL" id="CP034722">
    <property type="protein sequence ID" value="AZT29595.1"/>
    <property type="molecule type" value="Genomic_DNA"/>
</dbReference>
<organism evidence="1">
    <name type="scientific">Salmonella enterica subsp. enterica serovar Moero</name>
    <dbReference type="NCBI Taxonomy" id="2500154"/>
    <lineage>
        <taxon>Bacteria</taxon>
        <taxon>Pseudomonadati</taxon>
        <taxon>Pseudomonadota</taxon>
        <taxon>Gammaproteobacteria</taxon>
        <taxon>Enterobacterales</taxon>
        <taxon>Enterobacteriaceae</taxon>
        <taxon>Salmonella</taxon>
    </lineage>
</organism>
<dbReference type="EMBL" id="CP034718">
    <property type="protein sequence ID" value="AZT12708.1"/>
    <property type="molecule type" value="Genomic_DNA"/>
</dbReference>
<gene>
    <name evidence="4" type="ORF">ELZ69_15015</name>
    <name evidence="3" type="ORF">ELZ75_14700</name>
    <name evidence="1" type="ORF">ELZ95_14680</name>
    <name evidence="2" type="ORF">ELZ96_14700</name>
</gene>
<protein>
    <submittedName>
        <fullName evidence="1">Uncharacterized protein</fullName>
    </submittedName>
</protein>
<evidence type="ECO:0000313" key="1">
    <source>
        <dbReference type="EMBL" id="AZS96101.1"/>
    </source>
</evidence>
<evidence type="ECO:0000313" key="2">
    <source>
        <dbReference type="EMBL" id="AZT04367.1"/>
    </source>
</evidence>
<dbReference type="EMBL" id="CP034706">
    <property type="protein sequence ID" value="AZS96101.1"/>
    <property type="molecule type" value="Genomic_DNA"/>
</dbReference>
<sequence length="61" mass="6740">MAGGLHYSWLKKCSFIGMVRAGILQISEQKLYRNLIGSGGINRCGCQQKVKKGNSKKILDL</sequence>
<reference evidence="1" key="1">
    <citation type="submission" date="2018-12" db="EMBL/GenBank/DDBJ databases">
        <title>Complete genome sequences of twenty non-typhoidal Salmonella isolates from Rwanda.</title>
        <authorList>
            <person name="Byukusenge M."/>
            <person name="Li L."/>
            <person name="Subhashinie K."/>
            <person name="Nzayirambaho M."/>
            <person name="Kuchipudi S.V."/>
            <person name="Jayarao B.M."/>
        </authorList>
    </citation>
    <scope>NUCLEOTIDE SEQUENCE</scope>
    <source>
        <strain evidence="4">RSE02</strain>
        <strain evidence="3">RSE08</strain>
        <strain evidence="1">RSE28</strain>
        <strain evidence="2">RSE29</strain>
    </source>
</reference>